<reference evidence="1 2" key="1">
    <citation type="submission" date="2018-06" db="EMBL/GenBank/DDBJ databases">
        <authorList>
            <consortium name="Pathogen Informatics"/>
            <person name="Doyle S."/>
        </authorList>
    </citation>
    <scope>NUCLEOTIDE SEQUENCE [LARGE SCALE GENOMIC DNA]</scope>
    <source>
        <strain evidence="1 2">NCTC10526</strain>
    </source>
</reference>
<accession>A0A379LJE4</accession>
<keyword evidence="2" id="KW-1185">Reference proteome</keyword>
<dbReference type="SUPFAM" id="SSF141072">
    <property type="entry name" value="CalX-like"/>
    <property type="match status" value="1"/>
</dbReference>
<dbReference type="RefSeq" id="WP_028858937.1">
    <property type="nucleotide sequence ID" value="NZ_CAJHAQ010000001.1"/>
</dbReference>
<dbReference type="AlphaFoldDB" id="A0A379LJE4"/>
<protein>
    <submittedName>
        <fullName evidence="1">Uncharacterized protein</fullName>
    </submittedName>
</protein>
<dbReference type="InterPro" id="IPR038081">
    <property type="entry name" value="CalX-like_sf"/>
</dbReference>
<name>A0A379LJE4_9GAMM</name>
<dbReference type="Proteomes" id="UP000254123">
    <property type="component" value="Unassembled WGS sequence"/>
</dbReference>
<gene>
    <name evidence="1" type="ORF">NCTC10526_01079</name>
</gene>
<dbReference type="Gene3D" id="2.60.40.2030">
    <property type="match status" value="2"/>
</dbReference>
<evidence type="ECO:0000313" key="1">
    <source>
        <dbReference type="EMBL" id="SUD90736.1"/>
    </source>
</evidence>
<proteinExistence type="predicted"/>
<dbReference type="STRING" id="1123034.GCA_000685805_01414"/>
<organism evidence="1 2">
    <name type="scientific">Psychrobacter phenylpyruvicus</name>
    <dbReference type="NCBI Taxonomy" id="29432"/>
    <lineage>
        <taxon>Bacteria</taxon>
        <taxon>Pseudomonadati</taxon>
        <taxon>Pseudomonadota</taxon>
        <taxon>Gammaproteobacteria</taxon>
        <taxon>Moraxellales</taxon>
        <taxon>Moraxellaceae</taxon>
        <taxon>Psychrobacter</taxon>
    </lineage>
</organism>
<dbReference type="EMBL" id="UGVC01000001">
    <property type="protein sequence ID" value="SUD90736.1"/>
    <property type="molecule type" value="Genomic_DNA"/>
</dbReference>
<sequence length="386" mass="41644">MQDSKATTVTISQTKEIKNSEAKEIGAVQVSITNTVDSVNEAEAFKFCIGLTNSNDEPVLAHKDVAINVICTGIAANGDEYIGSSIIIIASGSSSTNFYPFTEKYLNVEQIDKLGIALTAIKESGFADITIDPNHNFVELAVVNYQQDYFSVTALTVDGVAGVVEFTVSLSRAPITQEASVDYFLGRIGAANINSYQVDSGTLAFSRGITSHTVTQSFSNVDCTQCNSNFEVVLTNSVNAQIKDSSEWVYNRHNPNTQPDLALVSIVDSSDPNCEMQQFHADGGSFAIELRDNKGDLNIANTDVTVEIHYWGTMTDETDFVGKTSLIVPANSASFDFDIAALDEYIVKHSEAVNIKLSQVYGGGFKTIVIDQNKSAAANMSIRDIG</sequence>
<evidence type="ECO:0000313" key="2">
    <source>
        <dbReference type="Proteomes" id="UP000254123"/>
    </source>
</evidence>